<dbReference type="AlphaFoldDB" id="A0A1H1P3Y9"/>
<dbReference type="PANTHER" id="PTHR33705">
    <property type="entry name" value="PHOSPHOCARRIER PROTEIN HPR"/>
    <property type="match status" value="1"/>
</dbReference>
<dbReference type="EMBL" id="LT629770">
    <property type="protein sequence ID" value="SDS05927.1"/>
    <property type="molecule type" value="Genomic_DNA"/>
</dbReference>
<organism evidence="5 6">
    <name type="scientific">Microbacterium paraoxydans</name>
    <dbReference type="NCBI Taxonomy" id="199592"/>
    <lineage>
        <taxon>Bacteria</taxon>
        <taxon>Bacillati</taxon>
        <taxon>Actinomycetota</taxon>
        <taxon>Actinomycetes</taxon>
        <taxon>Micrococcales</taxon>
        <taxon>Microbacteriaceae</taxon>
        <taxon>Microbacterium</taxon>
    </lineage>
</organism>
<dbReference type="Proteomes" id="UP000182126">
    <property type="component" value="Chromosome I"/>
</dbReference>
<sequence length="87" mass="9009">MPVRHVVVSAHNGVHARPVAELVRLAQAHELPVTLRTADGTSVDLRSVLAVMDLALASGDAVTLETPASPASESVLDQLVLVLAPDA</sequence>
<dbReference type="PROSITE" id="PS51350">
    <property type="entry name" value="PTS_HPR_DOM"/>
    <property type="match status" value="1"/>
</dbReference>
<dbReference type="PROSITE" id="PS00589">
    <property type="entry name" value="PTS_HPR_SER"/>
    <property type="match status" value="1"/>
</dbReference>
<evidence type="ECO:0000313" key="6">
    <source>
        <dbReference type="Proteomes" id="UP000182126"/>
    </source>
</evidence>
<evidence type="ECO:0000313" key="5">
    <source>
        <dbReference type="EMBL" id="SDS05927.1"/>
    </source>
</evidence>
<accession>A0A1H1P3Y9</accession>
<dbReference type="GeneID" id="36300724"/>
<evidence type="ECO:0000256" key="2">
    <source>
        <dbReference type="ARBA" id="ARBA00022490"/>
    </source>
</evidence>
<keyword evidence="3" id="KW-0598">Phosphotransferase system</keyword>
<keyword evidence="2" id="KW-0963">Cytoplasm</keyword>
<dbReference type="InterPro" id="IPR002114">
    <property type="entry name" value="PTS_HPr_Ser_P_site"/>
</dbReference>
<evidence type="ECO:0000259" key="4">
    <source>
        <dbReference type="PROSITE" id="PS51350"/>
    </source>
</evidence>
<dbReference type="GO" id="GO:0009401">
    <property type="term" value="P:phosphoenolpyruvate-dependent sugar phosphotransferase system"/>
    <property type="evidence" value="ECO:0007669"/>
    <property type="project" value="UniProtKB-KW"/>
</dbReference>
<dbReference type="SUPFAM" id="SSF55594">
    <property type="entry name" value="HPr-like"/>
    <property type="match status" value="1"/>
</dbReference>
<evidence type="ECO:0000256" key="3">
    <source>
        <dbReference type="ARBA" id="ARBA00022683"/>
    </source>
</evidence>
<name>A0A1H1P3Y9_9MICO</name>
<dbReference type="eggNOG" id="COG1925">
    <property type="taxonomic scope" value="Bacteria"/>
</dbReference>
<dbReference type="Pfam" id="PF00381">
    <property type="entry name" value="PTS-HPr"/>
    <property type="match status" value="1"/>
</dbReference>
<dbReference type="NCBIfam" id="TIGR01003">
    <property type="entry name" value="PTS_HPr_family"/>
    <property type="match status" value="1"/>
</dbReference>
<dbReference type="InterPro" id="IPR000032">
    <property type="entry name" value="HPr-like"/>
</dbReference>
<dbReference type="InterPro" id="IPR035895">
    <property type="entry name" value="HPr-like_sf"/>
</dbReference>
<dbReference type="RefSeq" id="WP_060923560.1">
    <property type="nucleotide sequence ID" value="NZ_LT629770.1"/>
</dbReference>
<dbReference type="InterPro" id="IPR050399">
    <property type="entry name" value="HPr"/>
</dbReference>
<dbReference type="GO" id="GO:0005737">
    <property type="term" value="C:cytoplasm"/>
    <property type="evidence" value="ECO:0007669"/>
    <property type="project" value="UniProtKB-SubCell"/>
</dbReference>
<gene>
    <name evidence="5" type="ORF">SAMN04489809_0988</name>
</gene>
<feature type="domain" description="HPr" evidence="4">
    <location>
        <begin position="1"/>
        <end position="87"/>
    </location>
</feature>
<dbReference type="PANTHER" id="PTHR33705:SF2">
    <property type="entry name" value="PHOSPHOCARRIER PROTEIN NPR"/>
    <property type="match status" value="1"/>
</dbReference>
<dbReference type="PRINTS" id="PR00107">
    <property type="entry name" value="PHOSPHOCPHPR"/>
</dbReference>
<proteinExistence type="predicted"/>
<protein>
    <submittedName>
        <fullName evidence="5">Phosphocarrier protein</fullName>
    </submittedName>
</protein>
<evidence type="ECO:0000256" key="1">
    <source>
        <dbReference type="ARBA" id="ARBA00004496"/>
    </source>
</evidence>
<reference evidence="5 6" key="1">
    <citation type="submission" date="2016-10" db="EMBL/GenBank/DDBJ databases">
        <authorList>
            <person name="de Groot N.N."/>
        </authorList>
    </citation>
    <scope>NUCLEOTIDE SEQUENCE [LARGE SCALE GENOMIC DNA]</scope>
    <source>
        <strain evidence="5 6">DSM 15019</strain>
    </source>
</reference>
<dbReference type="Gene3D" id="3.30.1340.10">
    <property type="entry name" value="HPr-like"/>
    <property type="match status" value="1"/>
</dbReference>
<comment type="subcellular location">
    <subcellularLocation>
        <location evidence="1">Cytoplasm</location>
    </subcellularLocation>
</comment>